<keyword evidence="3" id="KW-0441">Lipid A biosynthesis</keyword>
<evidence type="ECO:0000256" key="1">
    <source>
        <dbReference type="ARBA" id="ARBA00022490"/>
    </source>
</evidence>
<dbReference type="InterPro" id="IPR010137">
    <property type="entry name" value="Lipid_A_LpxA"/>
</dbReference>
<keyword evidence="10" id="KW-1185">Reference proteome</keyword>
<evidence type="ECO:0000256" key="3">
    <source>
        <dbReference type="ARBA" id="ARBA00022556"/>
    </source>
</evidence>
<evidence type="ECO:0000313" key="9">
    <source>
        <dbReference type="EMBL" id="WPU64677.1"/>
    </source>
</evidence>
<dbReference type="RefSeq" id="WP_321393907.1">
    <property type="nucleotide sequence ID" value="NZ_CP139487.1"/>
</dbReference>
<keyword evidence="5" id="KW-0677">Repeat</keyword>
<dbReference type="GO" id="GO:0016020">
    <property type="term" value="C:membrane"/>
    <property type="evidence" value="ECO:0007669"/>
    <property type="project" value="GOC"/>
</dbReference>
<evidence type="ECO:0000259" key="8">
    <source>
        <dbReference type="Pfam" id="PF13720"/>
    </source>
</evidence>
<sequence>MSKNYTAHPMAFVHPEAKIGNNVQIGPFCVIGPNVTIGDDCIFHSNVVVDGHTTIGKGNKFFQFGSIGAPPQDNSYKGEPTETIIGDNNTFREYVSIHRGTLKQDKKTVIGSNSLFMAYCHIAHDCTLGNNLTFANSVNLAGHVNIGDRVIIGGNTGISQFVTLGRGAYIGGGAGIDRDVPNFCTAMGNRVKLKGINIIGLKRQGNSKEIVSEVVDFYRTMEASALSPRAFVSHPELMDEFKNNAIVQEIAAFIKKSEIGIAPFMAD</sequence>
<keyword evidence="1" id="KW-0963">Cytoplasm</keyword>
<dbReference type="PANTHER" id="PTHR43480:SF1">
    <property type="entry name" value="ACYL-[ACYL-CARRIER-PROTEIN]--UDP-N-ACETYLGLUCOSAMINE O-ACYLTRANSFERASE, MITOCHONDRIAL-RELATED"/>
    <property type="match status" value="1"/>
</dbReference>
<evidence type="ECO:0000256" key="2">
    <source>
        <dbReference type="ARBA" id="ARBA00022516"/>
    </source>
</evidence>
<dbReference type="Gene3D" id="2.160.10.10">
    <property type="entry name" value="Hexapeptide repeat proteins"/>
    <property type="match status" value="1"/>
</dbReference>
<name>A0AAX4HNB9_9BACT</name>
<keyword evidence="7 9" id="KW-0012">Acyltransferase</keyword>
<dbReference type="Pfam" id="PF00132">
    <property type="entry name" value="Hexapep"/>
    <property type="match status" value="2"/>
</dbReference>
<feature type="domain" description="UDP N-acetylglucosamine O-acyltransferase C-terminal" evidence="8">
    <location>
        <begin position="179"/>
        <end position="261"/>
    </location>
</feature>
<evidence type="ECO:0000313" key="10">
    <source>
        <dbReference type="Proteomes" id="UP001324634"/>
    </source>
</evidence>
<dbReference type="AlphaFoldDB" id="A0AAX4HNB9"/>
<dbReference type="PROSITE" id="PS00101">
    <property type="entry name" value="HEXAPEP_TRANSFERASES"/>
    <property type="match status" value="1"/>
</dbReference>
<gene>
    <name evidence="9" type="primary">lpxA</name>
    <name evidence="9" type="ORF">SOO65_18440</name>
</gene>
<dbReference type="PIRSF" id="PIRSF000456">
    <property type="entry name" value="UDP-GlcNAc_acltr"/>
    <property type="match status" value="1"/>
</dbReference>
<dbReference type="InterPro" id="IPR001451">
    <property type="entry name" value="Hexapep"/>
</dbReference>
<dbReference type="EMBL" id="CP139487">
    <property type="protein sequence ID" value="WPU64677.1"/>
    <property type="molecule type" value="Genomic_DNA"/>
</dbReference>
<accession>A0AAX4HNB9</accession>
<organism evidence="9 10">
    <name type="scientific">Peredibacter starrii</name>
    <dbReference type="NCBI Taxonomy" id="28202"/>
    <lineage>
        <taxon>Bacteria</taxon>
        <taxon>Pseudomonadati</taxon>
        <taxon>Bdellovibrionota</taxon>
        <taxon>Bacteriovoracia</taxon>
        <taxon>Bacteriovoracales</taxon>
        <taxon>Bacteriovoracaceae</taxon>
        <taxon>Peredibacter</taxon>
    </lineage>
</organism>
<dbReference type="NCBIfam" id="TIGR01852">
    <property type="entry name" value="lipid_A_lpxA"/>
    <property type="match status" value="1"/>
</dbReference>
<dbReference type="SUPFAM" id="SSF51161">
    <property type="entry name" value="Trimeric LpxA-like enzymes"/>
    <property type="match status" value="1"/>
</dbReference>
<evidence type="ECO:0000256" key="6">
    <source>
        <dbReference type="ARBA" id="ARBA00023098"/>
    </source>
</evidence>
<evidence type="ECO:0000256" key="4">
    <source>
        <dbReference type="ARBA" id="ARBA00022679"/>
    </source>
</evidence>
<dbReference type="PANTHER" id="PTHR43480">
    <property type="entry name" value="ACYL-[ACYL-CARRIER-PROTEIN]--UDP-N-ACETYLGLUCOSAMINE O-ACYLTRANSFERASE"/>
    <property type="match status" value="1"/>
</dbReference>
<keyword evidence="4 9" id="KW-0808">Transferase</keyword>
<keyword evidence="6" id="KW-0443">Lipid metabolism</keyword>
<dbReference type="EC" id="2.3.1.129" evidence="9"/>
<dbReference type="NCBIfam" id="NF003657">
    <property type="entry name" value="PRK05289.1"/>
    <property type="match status" value="1"/>
</dbReference>
<dbReference type="InterPro" id="IPR037157">
    <property type="entry name" value="Acetyltransf_C_sf"/>
</dbReference>
<dbReference type="KEGG" id="psti:SOO65_18440"/>
<dbReference type="InterPro" id="IPR011004">
    <property type="entry name" value="Trimer_LpxA-like_sf"/>
</dbReference>
<evidence type="ECO:0000256" key="7">
    <source>
        <dbReference type="ARBA" id="ARBA00023315"/>
    </source>
</evidence>
<dbReference type="Proteomes" id="UP001324634">
    <property type="component" value="Chromosome"/>
</dbReference>
<keyword evidence="2" id="KW-0444">Lipid biosynthesis</keyword>
<protein>
    <submittedName>
        <fullName evidence="9">Acyl-ACP--UDP-N-acetylglucosamine O-acyltransferase</fullName>
        <ecNumber evidence="9">2.3.1.129</ecNumber>
    </submittedName>
</protein>
<dbReference type="GO" id="GO:0008780">
    <property type="term" value="F:acyl-[acyl-carrier-protein]-UDP-N-acetylglucosamine O-acyltransferase activity"/>
    <property type="evidence" value="ECO:0007669"/>
    <property type="project" value="UniProtKB-EC"/>
</dbReference>
<dbReference type="InterPro" id="IPR029098">
    <property type="entry name" value="Acetyltransf_C"/>
</dbReference>
<dbReference type="InterPro" id="IPR018357">
    <property type="entry name" value="Hexapep_transf_CS"/>
</dbReference>
<reference evidence="9 10" key="1">
    <citation type="submission" date="2023-11" db="EMBL/GenBank/DDBJ databases">
        <title>Peredibacter starrii A3.12.</title>
        <authorList>
            <person name="Mitchell R.J."/>
        </authorList>
    </citation>
    <scope>NUCLEOTIDE SEQUENCE [LARGE SCALE GENOMIC DNA]</scope>
    <source>
        <strain evidence="9 10">A3.12</strain>
    </source>
</reference>
<dbReference type="Gene3D" id="1.20.1180.10">
    <property type="entry name" value="Udp N-acetylglucosamine O-acyltransferase, C-terminal domain"/>
    <property type="match status" value="1"/>
</dbReference>
<proteinExistence type="predicted"/>
<dbReference type="Pfam" id="PF13720">
    <property type="entry name" value="Acetyltransf_11"/>
    <property type="match status" value="1"/>
</dbReference>
<dbReference type="CDD" id="cd03351">
    <property type="entry name" value="LbH_UDP-GlcNAc_AT"/>
    <property type="match status" value="1"/>
</dbReference>
<dbReference type="GO" id="GO:0009245">
    <property type="term" value="P:lipid A biosynthetic process"/>
    <property type="evidence" value="ECO:0007669"/>
    <property type="project" value="UniProtKB-KW"/>
</dbReference>
<evidence type="ECO:0000256" key="5">
    <source>
        <dbReference type="ARBA" id="ARBA00022737"/>
    </source>
</evidence>